<evidence type="ECO:0000256" key="6">
    <source>
        <dbReference type="ARBA" id="ARBA00023157"/>
    </source>
</evidence>
<evidence type="ECO:0000256" key="2">
    <source>
        <dbReference type="ARBA" id="ARBA00009222"/>
    </source>
</evidence>
<keyword evidence="11" id="KW-1185">Reference proteome</keyword>
<dbReference type="InterPro" id="IPR051665">
    <property type="entry name" value="Adrenomedullin-reg_peptide"/>
</dbReference>
<evidence type="ECO:0000256" key="1">
    <source>
        <dbReference type="ARBA" id="ARBA00004613"/>
    </source>
</evidence>
<dbReference type="GO" id="GO:0007189">
    <property type="term" value="P:adenylate cyclase-activating G protein-coupled receptor signaling pathway"/>
    <property type="evidence" value="ECO:0007669"/>
    <property type="project" value="TreeGrafter"/>
</dbReference>
<keyword evidence="5" id="KW-0732">Signal</keyword>
<dbReference type="AlphaFoldDB" id="A0A3B4E4U6"/>
<evidence type="ECO:0000256" key="8">
    <source>
        <dbReference type="SAM" id="MobiDB-lite"/>
    </source>
</evidence>
<evidence type="ECO:0000259" key="9">
    <source>
        <dbReference type="SMART" id="SM00113"/>
    </source>
</evidence>
<comment type="similarity">
    <text evidence="2">Belongs to the calcitonin family.</text>
</comment>
<dbReference type="GO" id="GO:1990410">
    <property type="term" value="P:adrenomedullin receptor signaling pathway"/>
    <property type="evidence" value="ECO:0007669"/>
    <property type="project" value="TreeGrafter"/>
</dbReference>
<reference evidence="10" key="2">
    <citation type="submission" date="2025-08" db="UniProtKB">
        <authorList>
            <consortium name="Ensembl"/>
        </authorList>
    </citation>
    <scope>IDENTIFICATION</scope>
</reference>
<dbReference type="STRING" id="42514.ENSPNAP00000030723"/>
<protein>
    <recommendedName>
        <fullName evidence="9">Calcitonin peptide-like domain-containing protein</fullName>
    </recommendedName>
</protein>
<sequence>MGMWLAVIQASSRLLPPPVKYKRLPGLPFTLRALVVLQLHPYLPYREVDVIWEIPVSLDLSSISVKSEVELFNFQSRIELLRSKMKSLLLCCLLATLLPYVLSATLQVNSDGGDKLSVWLKSRLRRELCMPDSLEDSGEFQQQNQDTDSVTHRHSGQSERVKRGCNLLTCSVHDLAHRLNQLRERTNNAPPAKISPHGYGRRRRRSLPQLSAAETGGQGHVKLNRFQPQRSGSPQKRT</sequence>
<feature type="region of interest" description="Disordered" evidence="8">
    <location>
        <begin position="135"/>
        <end position="158"/>
    </location>
</feature>
<dbReference type="InterPro" id="IPR021116">
    <property type="entry name" value="Calcitonin/adrenomedullin"/>
</dbReference>
<comment type="similarity">
    <text evidence="3">Belongs to the adrenomedullin family.</text>
</comment>
<evidence type="ECO:0000313" key="10">
    <source>
        <dbReference type="Ensembl" id="ENSPNAP00000030723.1"/>
    </source>
</evidence>
<keyword evidence="6 7" id="KW-1015">Disulfide bond</keyword>
<evidence type="ECO:0000256" key="7">
    <source>
        <dbReference type="PIRSR" id="PIRSR621116-50"/>
    </source>
</evidence>
<dbReference type="Ensembl" id="ENSPNAT00000019040.2">
    <property type="protein sequence ID" value="ENSPNAP00000030723.1"/>
    <property type="gene ID" value="ENSPNAG00000017612.2"/>
</dbReference>
<dbReference type="Pfam" id="PF00214">
    <property type="entry name" value="Calc_CGRP_IAPP"/>
    <property type="match status" value="1"/>
</dbReference>
<dbReference type="PANTHER" id="PTHR23414:SF3">
    <property type="entry name" value="PRO-ADRENOMEDULLIN"/>
    <property type="match status" value="1"/>
</dbReference>
<comment type="subcellular location">
    <subcellularLocation>
        <location evidence="1">Secreted</location>
    </subcellularLocation>
</comment>
<dbReference type="PANTHER" id="PTHR23414">
    <property type="entry name" value="ADRENOMEDULLIN, ADM"/>
    <property type="match status" value="1"/>
</dbReference>
<dbReference type="InterPro" id="IPR001693">
    <property type="entry name" value="Calcitonin_peptide-like"/>
</dbReference>
<dbReference type="GeneTree" id="ENSGT00940000154380"/>
<proteinExistence type="inferred from homology"/>
<feature type="region of interest" description="Disordered" evidence="8">
    <location>
        <begin position="182"/>
        <end position="238"/>
    </location>
</feature>
<keyword evidence="4" id="KW-0964">Secreted</keyword>
<dbReference type="Proteomes" id="UP001501920">
    <property type="component" value="Chromosome 7"/>
</dbReference>
<accession>A0A3B4E4U6</accession>
<evidence type="ECO:0000313" key="11">
    <source>
        <dbReference type="Proteomes" id="UP001501920"/>
    </source>
</evidence>
<feature type="compositionally biased region" description="Polar residues" evidence="8">
    <location>
        <begin position="139"/>
        <end position="148"/>
    </location>
</feature>
<name>A0A3B4E4U6_PYGNA</name>
<evidence type="ECO:0000256" key="3">
    <source>
        <dbReference type="ARBA" id="ARBA00010575"/>
    </source>
</evidence>
<reference evidence="10" key="3">
    <citation type="submission" date="2025-09" db="UniProtKB">
        <authorList>
            <consortium name="Ensembl"/>
        </authorList>
    </citation>
    <scope>IDENTIFICATION</scope>
</reference>
<feature type="disulfide bond" evidence="7">
    <location>
        <begin position="165"/>
        <end position="170"/>
    </location>
</feature>
<feature type="compositionally biased region" description="Polar residues" evidence="8">
    <location>
        <begin position="226"/>
        <end position="238"/>
    </location>
</feature>
<reference evidence="10 11" key="1">
    <citation type="submission" date="2020-10" db="EMBL/GenBank/DDBJ databases">
        <title>Pygocentrus nattereri (red-bellied piranha) genome, fPygNat1, primary haplotype.</title>
        <authorList>
            <person name="Myers G."/>
            <person name="Meyer A."/>
            <person name="Karagic N."/>
            <person name="Pippel M."/>
            <person name="Winkler S."/>
            <person name="Tracey A."/>
            <person name="Wood J."/>
            <person name="Formenti G."/>
            <person name="Howe K."/>
            <person name="Fedrigo O."/>
            <person name="Jarvis E.D."/>
        </authorList>
    </citation>
    <scope>NUCLEOTIDE SEQUENCE [LARGE SCALE GENOMIC DNA]</scope>
</reference>
<evidence type="ECO:0000256" key="5">
    <source>
        <dbReference type="ARBA" id="ARBA00022729"/>
    </source>
</evidence>
<dbReference type="GO" id="GO:0031700">
    <property type="term" value="F:adrenomedullin receptor binding"/>
    <property type="evidence" value="ECO:0007669"/>
    <property type="project" value="TreeGrafter"/>
</dbReference>
<feature type="domain" description="Calcitonin peptide-like" evidence="9">
    <location>
        <begin position="162"/>
        <end position="203"/>
    </location>
</feature>
<organism evidence="10 11">
    <name type="scientific">Pygocentrus nattereri</name>
    <name type="common">Red-bellied piranha</name>
    <dbReference type="NCBI Taxonomy" id="42514"/>
    <lineage>
        <taxon>Eukaryota</taxon>
        <taxon>Metazoa</taxon>
        <taxon>Chordata</taxon>
        <taxon>Craniata</taxon>
        <taxon>Vertebrata</taxon>
        <taxon>Euteleostomi</taxon>
        <taxon>Actinopterygii</taxon>
        <taxon>Neopterygii</taxon>
        <taxon>Teleostei</taxon>
        <taxon>Ostariophysi</taxon>
        <taxon>Characiformes</taxon>
        <taxon>Characoidei</taxon>
        <taxon>Pygocentrus</taxon>
    </lineage>
</organism>
<dbReference type="GO" id="GO:0005179">
    <property type="term" value="F:hormone activity"/>
    <property type="evidence" value="ECO:0007669"/>
    <property type="project" value="InterPro"/>
</dbReference>
<dbReference type="GO" id="GO:0005615">
    <property type="term" value="C:extracellular space"/>
    <property type="evidence" value="ECO:0007669"/>
    <property type="project" value="TreeGrafter"/>
</dbReference>
<gene>
    <name evidence="10" type="primary">FBXL22</name>
</gene>
<dbReference type="GO" id="GO:0003073">
    <property type="term" value="P:regulation of systemic arterial blood pressure"/>
    <property type="evidence" value="ECO:0007669"/>
    <property type="project" value="TreeGrafter"/>
</dbReference>
<dbReference type="SMART" id="SM00113">
    <property type="entry name" value="CALCITONIN"/>
    <property type="match status" value="1"/>
</dbReference>
<dbReference type="GO" id="GO:0010460">
    <property type="term" value="P:positive regulation of heart rate"/>
    <property type="evidence" value="ECO:0007669"/>
    <property type="project" value="TreeGrafter"/>
</dbReference>
<evidence type="ECO:0000256" key="4">
    <source>
        <dbReference type="ARBA" id="ARBA00022525"/>
    </source>
</evidence>